<evidence type="ECO:0000256" key="1">
    <source>
        <dbReference type="SAM" id="MobiDB-lite"/>
    </source>
</evidence>
<protein>
    <submittedName>
        <fullName evidence="2">Uncharacterized protein</fullName>
    </submittedName>
</protein>
<accession>A0A9N7TGD6</accession>
<evidence type="ECO:0000313" key="2">
    <source>
        <dbReference type="EMBL" id="CAB1412600.1"/>
    </source>
</evidence>
<dbReference type="AlphaFoldDB" id="A0A9N7TGD6"/>
<name>A0A9N7TGD6_PLEPL</name>
<evidence type="ECO:0000313" key="3">
    <source>
        <dbReference type="Proteomes" id="UP001153269"/>
    </source>
</evidence>
<feature type="region of interest" description="Disordered" evidence="1">
    <location>
        <begin position="51"/>
        <end position="118"/>
    </location>
</feature>
<dbReference type="EMBL" id="CADEAL010000009">
    <property type="protein sequence ID" value="CAB1412600.1"/>
    <property type="molecule type" value="Genomic_DNA"/>
</dbReference>
<comment type="caution">
    <text evidence="2">The sequence shown here is derived from an EMBL/GenBank/DDBJ whole genome shotgun (WGS) entry which is preliminary data.</text>
</comment>
<keyword evidence="3" id="KW-1185">Reference proteome</keyword>
<feature type="region of interest" description="Disordered" evidence="1">
    <location>
        <begin position="1"/>
        <end position="21"/>
    </location>
</feature>
<sequence length="118" mass="12404">MTLSSSCETLRRFDSTASEDVSLHPFSLSAEAAVSQRSLAASVCPAGEPLLPIYPSEARGHLGDEQDGELWTTGREDEGLTLGQDARSGEYGTDEVRGTDEGAGGPSERSGRGSRQST</sequence>
<reference evidence="2" key="1">
    <citation type="submission" date="2020-03" db="EMBL/GenBank/DDBJ databases">
        <authorList>
            <person name="Weist P."/>
        </authorList>
    </citation>
    <scope>NUCLEOTIDE SEQUENCE</scope>
</reference>
<dbReference type="Proteomes" id="UP001153269">
    <property type="component" value="Unassembled WGS sequence"/>
</dbReference>
<organism evidence="2 3">
    <name type="scientific">Pleuronectes platessa</name>
    <name type="common">European plaice</name>
    <dbReference type="NCBI Taxonomy" id="8262"/>
    <lineage>
        <taxon>Eukaryota</taxon>
        <taxon>Metazoa</taxon>
        <taxon>Chordata</taxon>
        <taxon>Craniata</taxon>
        <taxon>Vertebrata</taxon>
        <taxon>Euteleostomi</taxon>
        <taxon>Actinopterygii</taxon>
        <taxon>Neopterygii</taxon>
        <taxon>Teleostei</taxon>
        <taxon>Neoteleostei</taxon>
        <taxon>Acanthomorphata</taxon>
        <taxon>Carangaria</taxon>
        <taxon>Pleuronectiformes</taxon>
        <taxon>Pleuronectoidei</taxon>
        <taxon>Pleuronectidae</taxon>
        <taxon>Pleuronectes</taxon>
    </lineage>
</organism>
<proteinExistence type="predicted"/>
<gene>
    <name evidence="2" type="ORF">PLEPLA_LOCUS293</name>
</gene>